<keyword evidence="2" id="KW-1185">Reference proteome</keyword>
<dbReference type="RefSeq" id="XP_013246224.1">
    <property type="nucleotide sequence ID" value="XM_013390770.1"/>
</dbReference>
<reference evidence="1 2" key="1">
    <citation type="submission" date="2014-05" db="EMBL/GenBank/DDBJ databases">
        <title>Draft genome sequence of a rare smut relative, Tilletiaria anomala UBC 951.</title>
        <authorList>
            <consortium name="DOE Joint Genome Institute"/>
            <person name="Toome M."/>
            <person name="Kuo A."/>
            <person name="Henrissat B."/>
            <person name="Lipzen A."/>
            <person name="Tritt A."/>
            <person name="Yoshinaga Y."/>
            <person name="Zane M."/>
            <person name="Barry K."/>
            <person name="Grigoriev I.V."/>
            <person name="Spatafora J.W."/>
            <person name="Aimea M.C."/>
        </authorList>
    </citation>
    <scope>NUCLEOTIDE SEQUENCE [LARGE SCALE GENOMIC DNA]</scope>
    <source>
        <strain evidence="1 2">UBC 951</strain>
    </source>
</reference>
<name>A0A066WRV9_TILAU</name>
<evidence type="ECO:0000313" key="2">
    <source>
        <dbReference type="Proteomes" id="UP000027361"/>
    </source>
</evidence>
<dbReference type="EMBL" id="JMSN01000002">
    <property type="protein sequence ID" value="KDN53385.1"/>
    <property type="molecule type" value="Genomic_DNA"/>
</dbReference>
<evidence type="ECO:0000313" key="1">
    <source>
        <dbReference type="EMBL" id="KDN53385.1"/>
    </source>
</evidence>
<dbReference type="InParanoid" id="A0A066WRV9"/>
<accession>A0A066WRV9</accession>
<dbReference type="HOGENOM" id="CLU_2308011_0_0_1"/>
<dbReference type="Proteomes" id="UP000027361">
    <property type="component" value="Unassembled WGS sequence"/>
</dbReference>
<comment type="caution">
    <text evidence="1">The sequence shown here is derived from an EMBL/GenBank/DDBJ whole genome shotgun (WGS) entry which is preliminary data.</text>
</comment>
<dbReference type="AlphaFoldDB" id="A0A066WRV9"/>
<dbReference type="GeneID" id="25267727"/>
<gene>
    <name evidence="1" type="ORF">K437DRAFT_69737</name>
</gene>
<protein>
    <submittedName>
        <fullName evidence="1">Uncharacterized protein</fullName>
    </submittedName>
</protein>
<sequence length="100" mass="11716">MTRRAKQRPVWMCMRGPGYRSRHYMRRTARFTLAGHARMVTWPLPPVGDTSASCSRLGASPMDMGRCRRWGSRAVRACRYTRTYMSIIELSGCPLWWWCI</sequence>
<organism evidence="1 2">
    <name type="scientific">Tilletiaria anomala (strain ATCC 24038 / CBS 436.72 / UBC 951)</name>
    <dbReference type="NCBI Taxonomy" id="1037660"/>
    <lineage>
        <taxon>Eukaryota</taxon>
        <taxon>Fungi</taxon>
        <taxon>Dikarya</taxon>
        <taxon>Basidiomycota</taxon>
        <taxon>Ustilaginomycotina</taxon>
        <taxon>Exobasidiomycetes</taxon>
        <taxon>Georgefischeriales</taxon>
        <taxon>Tilletiariaceae</taxon>
        <taxon>Tilletiaria</taxon>
    </lineage>
</organism>
<proteinExistence type="predicted"/>